<sequence>MAGSPFSTSDSERRQAIIRFVGHHEQVLETNRGLMRAESDRQSAAQNLQAAEDRVQTTVHELDARFDAMAKAYADLKLVFSTENSQPSGSTSTVVPPSTPSRPRRIPMSTQPPSSPNVQGHSTSTPSQPPPPTATQGNYPAYVVYCGKDGVTGIFYSWYDRRGLEGAKQHVTLDHHLVKGFGDVELAQEFYGEFASSSAATALATPIGQYETFVLLEGVLPGVYYNRKTLLWKGLQFRGGVVEVFTGSGCVARARNRFTQAEGTNEIRVTHQPQQID</sequence>
<reference evidence="2 3" key="1">
    <citation type="submission" date="2024-05" db="EMBL/GenBank/DDBJ databases">
        <title>A draft genome resource for the thread blight pathogen Marasmius tenuissimus strain MS-2.</title>
        <authorList>
            <person name="Yulfo-Soto G.E."/>
            <person name="Baruah I.K."/>
            <person name="Amoako-Attah I."/>
            <person name="Bukari Y."/>
            <person name="Meinhardt L.W."/>
            <person name="Bailey B.A."/>
            <person name="Cohen S.P."/>
        </authorList>
    </citation>
    <scope>NUCLEOTIDE SEQUENCE [LARGE SCALE GENOMIC DNA]</scope>
    <source>
        <strain evidence="2 3">MS-2</strain>
    </source>
</reference>
<dbReference type="EMBL" id="JBBXMP010000006">
    <property type="protein sequence ID" value="KAL0070406.1"/>
    <property type="molecule type" value="Genomic_DNA"/>
</dbReference>
<gene>
    <name evidence="2" type="ORF">AAF712_002237</name>
</gene>
<feature type="region of interest" description="Disordered" evidence="1">
    <location>
        <begin position="82"/>
        <end position="136"/>
    </location>
</feature>
<keyword evidence="3" id="KW-1185">Reference proteome</keyword>
<organism evidence="2 3">
    <name type="scientific">Marasmius tenuissimus</name>
    <dbReference type="NCBI Taxonomy" id="585030"/>
    <lineage>
        <taxon>Eukaryota</taxon>
        <taxon>Fungi</taxon>
        <taxon>Dikarya</taxon>
        <taxon>Basidiomycota</taxon>
        <taxon>Agaricomycotina</taxon>
        <taxon>Agaricomycetes</taxon>
        <taxon>Agaricomycetidae</taxon>
        <taxon>Agaricales</taxon>
        <taxon>Marasmiineae</taxon>
        <taxon>Marasmiaceae</taxon>
        <taxon>Marasmius</taxon>
    </lineage>
</organism>
<accession>A0ABR3A939</accession>
<evidence type="ECO:0000313" key="3">
    <source>
        <dbReference type="Proteomes" id="UP001437256"/>
    </source>
</evidence>
<name>A0ABR3A939_9AGAR</name>
<protein>
    <submittedName>
        <fullName evidence="2">Uncharacterized protein</fullName>
    </submittedName>
</protein>
<evidence type="ECO:0000256" key="1">
    <source>
        <dbReference type="SAM" id="MobiDB-lite"/>
    </source>
</evidence>
<proteinExistence type="predicted"/>
<comment type="caution">
    <text evidence="2">The sequence shown here is derived from an EMBL/GenBank/DDBJ whole genome shotgun (WGS) entry which is preliminary data.</text>
</comment>
<evidence type="ECO:0000313" key="2">
    <source>
        <dbReference type="EMBL" id="KAL0070406.1"/>
    </source>
</evidence>
<dbReference type="Proteomes" id="UP001437256">
    <property type="component" value="Unassembled WGS sequence"/>
</dbReference>
<feature type="compositionally biased region" description="Low complexity" evidence="1">
    <location>
        <begin position="87"/>
        <end position="96"/>
    </location>
</feature>